<evidence type="ECO:0000256" key="6">
    <source>
        <dbReference type="SAM" id="MobiDB-lite"/>
    </source>
</evidence>
<dbReference type="PATRIC" id="fig|1839936.3.peg.1407"/>
<evidence type="ECO:0000256" key="5">
    <source>
        <dbReference type="HAMAP-Rule" id="MF_00256"/>
    </source>
</evidence>
<dbReference type="Proteomes" id="UP000885936">
    <property type="component" value="Unassembled WGS sequence"/>
</dbReference>
<dbReference type="GO" id="GO:0022625">
    <property type="term" value="C:cytosolic large ribosomal subunit"/>
    <property type="evidence" value="ECO:0007669"/>
    <property type="project" value="TreeGrafter"/>
</dbReference>
<dbReference type="EMBL" id="LYOR01000008">
    <property type="protein sequence ID" value="OFV65685.1"/>
    <property type="molecule type" value="Genomic_DNA"/>
</dbReference>
<feature type="region of interest" description="Disordered" evidence="6">
    <location>
        <begin position="153"/>
        <end position="187"/>
    </location>
</feature>
<dbReference type="InterPro" id="IPR020925">
    <property type="entry name" value="Ribosomal_eL15_CS"/>
</dbReference>
<dbReference type="NCBIfam" id="NF003269">
    <property type="entry name" value="PRK04243.1"/>
    <property type="match status" value="1"/>
</dbReference>
<comment type="caution">
    <text evidence="8">The sequence shown here is derived from an EMBL/GenBank/DDBJ whole genome shotgun (WGS) entry which is preliminary data.</text>
</comment>
<gene>
    <name evidence="5" type="primary">rpl15e</name>
    <name evidence="7" type="ORF">ENI32_04415</name>
    <name evidence="8" type="ORF">SBU_001386</name>
</gene>
<proteinExistence type="inferred from homology"/>
<dbReference type="InterPro" id="IPR000439">
    <property type="entry name" value="Ribosomal_eL15"/>
</dbReference>
<dbReference type="InterPro" id="IPR020926">
    <property type="entry name" value="Ribosomal_eL15_arc"/>
</dbReference>
<accession>A0A1F2P3C5</accession>
<keyword evidence="3 5" id="KW-0687">Ribonucleoprotein</keyword>
<evidence type="ECO:0000313" key="8">
    <source>
        <dbReference type="EMBL" id="OFV65685.1"/>
    </source>
</evidence>
<dbReference type="PANTHER" id="PTHR11847">
    <property type="entry name" value="RIBOSOMAL PROTEIN L15"/>
    <property type="match status" value="1"/>
</dbReference>
<evidence type="ECO:0000256" key="3">
    <source>
        <dbReference type="ARBA" id="ARBA00023274"/>
    </source>
</evidence>
<dbReference type="SMART" id="SM01384">
    <property type="entry name" value="Ribosomal_L15e"/>
    <property type="match status" value="1"/>
</dbReference>
<keyword evidence="2 5" id="KW-0689">Ribosomal protein</keyword>
<dbReference type="PANTHER" id="PTHR11847:SF4">
    <property type="entry name" value="LARGE RIBOSOMAL SUBUNIT PROTEIN EL15"/>
    <property type="match status" value="1"/>
</dbReference>
<dbReference type="PROSITE" id="PS01194">
    <property type="entry name" value="RIBOSOMAL_L15E"/>
    <property type="match status" value="1"/>
</dbReference>
<evidence type="ECO:0000256" key="1">
    <source>
        <dbReference type="ARBA" id="ARBA00006857"/>
    </source>
</evidence>
<organism evidence="8 9">
    <name type="scientific">Candidatus Syntropharchaeum butanivorans</name>
    <dbReference type="NCBI Taxonomy" id="1839936"/>
    <lineage>
        <taxon>Archaea</taxon>
        <taxon>Methanobacteriati</taxon>
        <taxon>Methanobacteriota</taxon>
        <taxon>Stenosarchaea group</taxon>
        <taxon>Methanomicrobia</taxon>
        <taxon>Methanosarcinales</taxon>
        <taxon>ANME-2 cluster</taxon>
        <taxon>Candidatus Syntropharchaeum</taxon>
    </lineage>
</organism>
<name>A0A1F2P3C5_9EURY</name>
<dbReference type="FunFam" id="3.40.1120.10:FF:000002">
    <property type="entry name" value="50S ribosomal protein L15e"/>
    <property type="match status" value="1"/>
</dbReference>
<keyword evidence="9" id="KW-1185">Reference proteome</keyword>
<dbReference type="Pfam" id="PF00827">
    <property type="entry name" value="Ribosomal_L15e"/>
    <property type="match status" value="1"/>
</dbReference>
<dbReference type="Gene3D" id="3.40.1120.10">
    <property type="entry name" value="Ribosomal protein l15e"/>
    <property type="match status" value="1"/>
</dbReference>
<sequence length="187" mass="22248">MSRPFYNYIRDAWARPKETYVDSLLWERMQVWRRQPASIRVDRPTRVDRARRLGYKAKQGIIIVRTRVRRGGRRKPRYVRGRRTKGMGVHHITPRKSLQRIAEERTARKYPNMEVLNSYWVGEDGKRKWYEVILVDPAHPAIRSDPHFKWLQNPSNRGRVFRGKTSSGRKGRGLRKRGIGSEKATKR</sequence>
<protein>
    <recommendedName>
        <fullName evidence="4 5">Large ribosomal subunit protein eL15</fullName>
    </recommendedName>
</protein>
<dbReference type="AlphaFoldDB" id="A0A1F2P3C5"/>
<dbReference type="SUPFAM" id="SSF54189">
    <property type="entry name" value="Ribosomal proteins S24e, L23 and L15e"/>
    <property type="match status" value="1"/>
</dbReference>
<comment type="similarity">
    <text evidence="1 5">Belongs to the eukaryotic ribosomal protein eL15 family.</text>
</comment>
<dbReference type="Proteomes" id="UP000185779">
    <property type="component" value="Unassembled WGS sequence"/>
</dbReference>
<evidence type="ECO:0000313" key="7">
    <source>
        <dbReference type="EMBL" id="HEC57112.1"/>
    </source>
</evidence>
<evidence type="ECO:0000256" key="4">
    <source>
        <dbReference type="ARBA" id="ARBA00035214"/>
    </source>
</evidence>
<dbReference type="GO" id="GO:0003735">
    <property type="term" value="F:structural constituent of ribosome"/>
    <property type="evidence" value="ECO:0007669"/>
    <property type="project" value="InterPro"/>
</dbReference>
<feature type="compositionally biased region" description="Basic residues" evidence="6">
    <location>
        <begin position="159"/>
        <end position="178"/>
    </location>
</feature>
<reference evidence="8 9" key="1">
    <citation type="submission" date="2016-05" db="EMBL/GenBank/DDBJ databases">
        <title>Microbial consortia oxidize butane by reversing methanogenesis.</title>
        <authorList>
            <person name="Laso-Perez R."/>
            <person name="Richter M."/>
            <person name="Wegener G."/>
            <person name="Musat F."/>
        </authorList>
    </citation>
    <scope>NUCLEOTIDE SEQUENCE [LARGE SCALE GENOMIC DNA]</scope>
    <source>
        <strain evidence="8">BOX1</strain>
    </source>
</reference>
<reference evidence="7" key="2">
    <citation type="journal article" date="2020" name="mSystems">
        <title>Genome- and Community-Level Interaction Insights into Carbon Utilization and Element Cycling Functions of Hydrothermarchaeota in Hydrothermal Sediment.</title>
        <authorList>
            <person name="Zhou Z."/>
            <person name="Liu Y."/>
            <person name="Xu W."/>
            <person name="Pan J."/>
            <person name="Luo Z.H."/>
            <person name="Li M."/>
        </authorList>
    </citation>
    <scope>NUCLEOTIDE SEQUENCE [LARGE SCALE GENOMIC DNA]</scope>
    <source>
        <strain evidence="7">HyVt-386</strain>
    </source>
</reference>
<dbReference type="GO" id="GO:0003723">
    <property type="term" value="F:RNA binding"/>
    <property type="evidence" value="ECO:0007669"/>
    <property type="project" value="TreeGrafter"/>
</dbReference>
<dbReference type="GO" id="GO:0002181">
    <property type="term" value="P:cytoplasmic translation"/>
    <property type="evidence" value="ECO:0007669"/>
    <property type="project" value="TreeGrafter"/>
</dbReference>
<dbReference type="STRING" id="1839936.SBU_001386"/>
<dbReference type="InterPro" id="IPR024794">
    <property type="entry name" value="Rbsml_eL15_core_dom_sf"/>
</dbReference>
<dbReference type="HAMAP" id="MF_00256">
    <property type="entry name" value="Ribosomal_eL15"/>
    <property type="match status" value="1"/>
</dbReference>
<dbReference type="InterPro" id="IPR012678">
    <property type="entry name" value="Ribosomal_uL23/eL15/eS24_sf"/>
</dbReference>
<evidence type="ECO:0000256" key="2">
    <source>
        <dbReference type="ARBA" id="ARBA00022980"/>
    </source>
</evidence>
<evidence type="ECO:0000313" key="9">
    <source>
        <dbReference type="Proteomes" id="UP000185779"/>
    </source>
</evidence>
<dbReference type="EMBL" id="DRIE01000074">
    <property type="protein sequence ID" value="HEC57112.1"/>
    <property type="molecule type" value="Genomic_DNA"/>
</dbReference>